<dbReference type="GO" id="GO:0016020">
    <property type="term" value="C:membrane"/>
    <property type="evidence" value="ECO:0007669"/>
    <property type="project" value="UniProtKB-SubCell"/>
</dbReference>
<dbReference type="PROSITE" id="PS50850">
    <property type="entry name" value="MFS"/>
    <property type="match status" value="1"/>
</dbReference>
<evidence type="ECO:0000313" key="7">
    <source>
        <dbReference type="EMBL" id="RAI60479.1"/>
    </source>
</evidence>
<proteinExistence type="predicted"/>
<dbReference type="Pfam" id="PF07690">
    <property type="entry name" value="MFS_1"/>
    <property type="match status" value="1"/>
</dbReference>
<feature type="transmembrane region" description="Helical" evidence="5">
    <location>
        <begin position="400"/>
        <end position="421"/>
    </location>
</feature>
<evidence type="ECO:0000256" key="5">
    <source>
        <dbReference type="SAM" id="Phobius"/>
    </source>
</evidence>
<accession>A0A327MCV0</accession>
<dbReference type="InterPro" id="IPR050382">
    <property type="entry name" value="MFS_Na/Anion_cotransporter"/>
</dbReference>
<dbReference type="RefSeq" id="WP_111468665.1">
    <property type="nucleotide sequence ID" value="NZ_QLIX01000002.1"/>
</dbReference>
<comment type="subcellular location">
    <subcellularLocation>
        <location evidence="1">Membrane</location>
        <topology evidence="1">Multi-pass membrane protein</topology>
    </subcellularLocation>
</comment>
<dbReference type="EMBL" id="QLIX01000002">
    <property type="protein sequence ID" value="RAI60479.1"/>
    <property type="molecule type" value="Genomic_DNA"/>
</dbReference>
<dbReference type="OrthoDB" id="272777at2"/>
<keyword evidence="8" id="KW-1185">Reference proteome</keyword>
<dbReference type="GO" id="GO:0022857">
    <property type="term" value="F:transmembrane transporter activity"/>
    <property type="evidence" value="ECO:0007669"/>
    <property type="project" value="InterPro"/>
</dbReference>
<evidence type="ECO:0000256" key="2">
    <source>
        <dbReference type="ARBA" id="ARBA00022692"/>
    </source>
</evidence>
<keyword evidence="4 5" id="KW-0472">Membrane</keyword>
<dbReference type="InterPro" id="IPR011701">
    <property type="entry name" value="MFS"/>
</dbReference>
<dbReference type="InterPro" id="IPR036259">
    <property type="entry name" value="MFS_trans_sf"/>
</dbReference>
<evidence type="ECO:0000256" key="1">
    <source>
        <dbReference type="ARBA" id="ARBA00004141"/>
    </source>
</evidence>
<keyword evidence="2 5" id="KW-0812">Transmembrane</keyword>
<evidence type="ECO:0000313" key="8">
    <source>
        <dbReference type="Proteomes" id="UP000249065"/>
    </source>
</evidence>
<dbReference type="AlphaFoldDB" id="A0A327MCV0"/>
<feature type="transmembrane region" description="Helical" evidence="5">
    <location>
        <begin position="59"/>
        <end position="80"/>
    </location>
</feature>
<dbReference type="SUPFAM" id="SSF103473">
    <property type="entry name" value="MFS general substrate transporter"/>
    <property type="match status" value="1"/>
</dbReference>
<gene>
    <name evidence="7" type="ORF">DOO78_05300</name>
</gene>
<feature type="transmembrane region" description="Helical" evidence="5">
    <location>
        <begin position="270"/>
        <end position="291"/>
    </location>
</feature>
<feature type="transmembrane region" description="Helical" evidence="5">
    <location>
        <begin position="312"/>
        <end position="330"/>
    </location>
</feature>
<dbReference type="CDD" id="cd17319">
    <property type="entry name" value="MFS_ExuT_GudP_like"/>
    <property type="match status" value="1"/>
</dbReference>
<feature type="transmembrane region" description="Helical" evidence="5">
    <location>
        <begin position="176"/>
        <end position="196"/>
    </location>
</feature>
<keyword evidence="3 5" id="KW-1133">Transmembrane helix</keyword>
<dbReference type="Proteomes" id="UP000249065">
    <property type="component" value="Unassembled WGS sequence"/>
</dbReference>
<reference evidence="8" key="1">
    <citation type="submission" date="2018-06" db="EMBL/GenBank/DDBJ databases">
        <authorList>
            <person name="Khan S.A."/>
        </authorList>
    </citation>
    <scope>NUCLEOTIDE SEQUENCE [LARGE SCALE GENOMIC DNA]</scope>
    <source>
        <strain evidence="8">DB-1506</strain>
    </source>
</reference>
<organism evidence="7 8">
    <name type="scientific">Roseicella frigidaeris</name>
    <dbReference type="NCBI Taxonomy" id="2230885"/>
    <lineage>
        <taxon>Bacteria</taxon>
        <taxon>Pseudomonadati</taxon>
        <taxon>Pseudomonadota</taxon>
        <taxon>Alphaproteobacteria</taxon>
        <taxon>Acetobacterales</taxon>
        <taxon>Roseomonadaceae</taxon>
        <taxon>Roseicella</taxon>
    </lineage>
</organism>
<evidence type="ECO:0000256" key="4">
    <source>
        <dbReference type="ARBA" id="ARBA00023136"/>
    </source>
</evidence>
<feature type="transmembrane region" description="Helical" evidence="5">
    <location>
        <begin position="377"/>
        <end position="394"/>
    </location>
</feature>
<feature type="transmembrane region" description="Helical" evidence="5">
    <location>
        <begin position="239"/>
        <end position="258"/>
    </location>
</feature>
<dbReference type="PANTHER" id="PTHR11662:SF446">
    <property type="entry name" value="SODIUM-DEPENDENT PHOSPHATE TRANSPORT PROTEIN 1, CHLOROPLASTIC"/>
    <property type="match status" value="1"/>
</dbReference>
<dbReference type="InterPro" id="IPR000849">
    <property type="entry name" value="Sugar_P_transporter"/>
</dbReference>
<feature type="transmembrane region" description="Helical" evidence="5">
    <location>
        <begin position="336"/>
        <end position="365"/>
    </location>
</feature>
<dbReference type="PIRSF" id="PIRSF002808">
    <property type="entry name" value="Hexose_phosphate_transp"/>
    <property type="match status" value="1"/>
</dbReference>
<feature type="domain" description="Major facilitator superfamily (MFS) profile" evidence="6">
    <location>
        <begin position="22"/>
        <end position="426"/>
    </location>
</feature>
<dbReference type="Gene3D" id="1.20.1250.20">
    <property type="entry name" value="MFS general substrate transporter like domains"/>
    <property type="match status" value="2"/>
</dbReference>
<protein>
    <submittedName>
        <fullName evidence="7">MFS transporter</fullName>
    </submittedName>
</protein>
<dbReference type="PANTHER" id="PTHR11662">
    <property type="entry name" value="SOLUTE CARRIER FAMILY 17"/>
    <property type="match status" value="1"/>
</dbReference>
<comment type="caution">
    <text evidence="7">The sequence shown here is derived from an EMBL/GenBank/DDBJ whole genome shotgun (WGS) entry which is preliminary data.</text>
</comment>
<dbReference type="InterPro" id="IPR020846">
    <property type="entry name" value="MFS_dom"/>
</dbReference>
<evidence type="ECO:0000259" key="6">
    <source>
        <dbReference type="PROSITE" id="PS50850"/>
    </source>
</evidence>
<name>A0A327MCV0_9PROT</name>
<evidence type="ECO:0000256" key="3">
    <source>
        <dbReference type="ARBA" id="ARBA00022989"/>
    </source>
</evidence>
<sequence>MAMSASPPPGRTPRIVRTQRIALALLVLSGVINYIDRATLAVANPLIREELGLSVGDMGLLLSAFLWAYAFSQLPVGALVDRFGPRLMLSLGLGLWSLAQAAGGLVHNFTQFFAARMLLGIGEAPQFPTAARVSRDWFNARDRGTATGIWNCSSTLGSAISVPLLTFLMLYVGWRWMFLIVGAIGVAVAILAYAIYRNPGEVALTAEERAHLTEGDATGETTKLTLAEWRRLFTFRTTWGMLIGFFGVIYTLWIYASWLPAYLQMERHMSIAETGVLAAIPFGFGVVGSLLGGRLTDVLARRGVSPVNSRKWPMALSLAGAGLCTALAAWTPSNSLAIAFISAAMFLGYVATATAWAMVSVVAPANCTASLGAMQNFGGYLGGALAPMVTGFIVEASGSFAPALLVGAGLAILCAIAYAVIIRDPIPATRLDPAAGLAPAQ</sequence>